<dbReference type="Proteomes" id="UP000622707">
    <property type="component" value="Unassembled WGS sequence"/>
</dbReference>
<evidence type="ECO:0008006" key="3">
    <source>
        <dbReference type="Google" id="ProtNLM"/>
    </source>
</evidence>
<gene>
    <name evidence="1" type="ORF">JI746_25545</name>
</gene>
<dbReference type="RefSeq" id="WP_201693141.1">
    <property type="nucleotide sequence ID" value="NZ_JAEQND010000019.1"/>
</dbReference>
<dbReference type="InterPro" id="IPR029044">
    <property type="entry name" value="Nucleotide-diphossugar_trans"/>
</dbReference>
<name>A0ABS1JW00_9BURK</name>
<protein>
    <recommendedName>
        <fullName evidence="3">Nucleotide-diphospho-sugar transferase domain-containing protein</fullName>
    </recommendedName>
</protein>
<proteinExistence type="predicted"/>
<dbReference type="EMBL" id="JAEQND010000019">
    <property type="protein sequence ID" value="MBL0428495.1"/>
    <property type="molecule type" value="Genomic_DNA"/>
</dbReference>
<keyword evidence="2" id="KW-1185">Reference proteome</keyword>
<accession>A0ABS1JW00</accession>
<dbReference type="SUPFAM" id="SSF53448">
    <property type="entry name" value="Nucleotide-diphospho-sugar transferases"/>
    <property type="match status" value="1"/>
</dbReference>
<comment type="caution">
    <text evidence="1">The sequence shown here is derived from an EMBL/GenBank/DDBJ whole genome shotgun (WGS) entry which is preliminary data.</text>
</comment>
<evidence type="ECO:0000313" key="1">
    <source>
        <dbReference type="EMBL" id="MBL0428495.1"/>
    </source>
</evidence>
<evidence type="ECO:0000313" key="2">
    <source>
        <dbReference type="Proteomes" id="UP000622707"/>
    </source>
</evidence>
<sequence>MPSRRSFAVVTTCHAAGYRDYGRTMLESYLAHWPADVPLLLYHEGFEPPVVPGRVMPRDLLACSPQLAAFKARHANDPRVCGAELPWRRLRLGPLAIPLPWREHRAAYRWDAIRFAHKSHAVFDAARRTEADILIWIDADTRFFADVDMAELAALAPPDSVVACLRRPQHSECGFVVYNLRHREAGRLLREFEDMYAKDLFLAEREYHDSYLFDVVRKRAQARGARVHDIADGAGWQASHVLINSRLGRFMDHMKGQRKVDGRSRAADLLVRRDEAYWQQNP</sequence>
<organism evidence="1 2">
    <name type="scientific">Ramlibacter alkalitolerans</name>
    <dbReference type="NCBI Taxonomy" id="2039631"/>
    <lineage>
        <taxon>Bacteria</taxon>
        <taxon>Pseudomonadati</taxon>
        <taxon>Pseudomonadota</taxon>
        <taxon>Betaproteobacteria</taxon>
        <taxon>Burkholderiales</taxon>
        <taxon>Comamonadaceae</taxon>
        <taxon>Ramlibacter</taxon>
    </lineage>
</organism>
<reference evidence="1 2" key="1">
    <citation type="journal article" date="2017" name="Int. J. Syst. Evol. Microbiol.">
        <title>Ramlibacter alkalitolerans sp. nov., alkali-tolerant bacterium isolated from soil of ginseng.</title>
        <authorList>
            <person name="Lee D.H."/>
            <person name="Cha C.J."/>
        </authorList>
    </citation>
    <scope>NUCLEOTIDE SEQUENCE [LARGE SCALE GENOMIC DNA]</scope>
    <source>
        <strain evidence="1 2">KACC 19305</strain>
    </source>
</reference>